<dbReference type="RefSeq" id="WP_062831650.1">
    <property type="nucleotide sequence ID" value="NZ_BCSX01000051.1"/>
</dbReference>
<evidence type="ECO:0000256" key="1">
    <source>
        <dbReference type="SAM" id="Phobius"/>
    </source>
</evidence>
<dbReference type="Proteomes" id="UP000069620">
    <property type="component" value="Unassembled WGS sequence"/>
</dbReference>
<sequence>MTVINGLPAHVLFVHAIVILAPLTAVLEIICALWAGARRGQLVWVTLVLAVITTILTPITIQAGNWLYDLRRSPDAILQEHAELGDTMIYFSVALLVVALALVALRYAERRDSNRRVLYNAIVAVVAILVGVASMVQVYRIGDAGAQSVWSKEIAHLTSANKG</sequence>
<dbReference type="EMBL" id="BCSX01000051">
    <property type="protein sequence ID" value="GAS91904.1"/>
    <property type="molecule type" value="Genomic_DNA"/>
</dbReference>
<feature type="transmembrane region" description="Helical" evidence="1">
    <location>
        <begin position="12"/>
        <end position="35"/>
    </location>
</feature>
<dbReference type="AlphaFoldDB" id="A0A100W5C8"/>
<feature type="domain" description="DUF2231" evidence="2">
    <location>
        <begin position="6"/>
        <end position="154"/>
    </location>
</feature>
<name>A0A100W5C8_9MYCO</name>
<dbReference type="Pfam" id="PF09990">
    <property type="entry name" value="DUF2231"/>
    <property type="match status" value="1"/>
</dbReference>
<keyword evidence="1" id="KW-1133">Transmembrane helix</keyword>
<keyword evidence="4" id="KW-1185">Reference proteome</keyword>
<dbReference type="OrthoDB" id="4948879at2"/>
<organism evidence="3 4">
    <name type="scientific">Mycolicibacterium brisbanense</name>
    <dbReference type="NCBI Taxonomy" id="146020"/>
    <lineage>
        <taxon>Bacteria</taxon>
        <taxon>Bacillati</taxon>
        <taxon>Actinomycetota</taxon>
        <taxon>Actinomycetes</taxon>
        <taxon>Mycobacteriales</taxon>
        <taxon>Mycobacteriaceae</taxon>
        <taxon>Mycolicibacterium</taxon>
    </lineage>
</organism>
<gene>
    <name evidence="3" type="ORF">RMCB_6000</name>
</gene>
<evidence type="ECO:0000313" key="4">
    <source>
        <dbReference type="Proteomes" id="UP000069620"/>
    </source>
</evidence>
<dbReference type="InterPro" id="IPR019251">
    <property type="entry name" value="DUF2231_TM"/>
</dbReference>
<dbReference type="STRING" id="146020.RMCB_6000"/>
<comment type="caution">
    <text evidence="3">The sequence shown here is derived from an EMBL/GenBank/DDBJ whole genome shotgun (WGS) entry which is preliminary data.</text>
</comment>
<reference evidence="4" key="2">
    <citation type="submission" date="2016-02" db="EMBL/GenBank/DDBJ databases">
        <title>Draft genome sequence of five rapidly growing Mycobacterium species.</title>
        <authorList>
            <person name="Katahira K."/>
            <person name="Gotou Y."/>
            <person name="Iida K."/>
            <person name="Ogura Y."/>
            <person name="Hayashi T."/>
        </authorList>
    </citation>
    <scope>NUCLEOTIDE SEQUENCE [LARGE SCALE GENOMIC DNA]</scope>
    <source>
        <strain evidence="4">JCM15654</strain>
    </source>
</reference>
<evidence type="ECO:0000313" key="3">
    <source>
        <dbReference type="EMBL" id="GAS91904.1"/>
    </source>
</evidence>
<evidence type="ECO:0000259" key="2">
    <source>
        <dbReference type="Pfam" id="PF09990"/>
    </source>
</evidence>
<protein>
    <recommendedName>
        <fullName evidence="2">DUF2231 domain-containing protein</fullName>
    </recommendedName>
</protein>
<feature type="transmembrane region" description="Helical" evidence="1">
    <location>
        <begin position="42"/>
        <end position="68"/>
    </location>
</feature>
<feature type="transmembrane region" description="Helical" evidence="1">
    <location>
        <begin position="117"/>
        <end position="139"/>
    </location>
</feature>
<accession>A0A100W5C8</accession>
<keyword evidence="1" id="KW-0812">Transmembrane</keyword>
<feature type="transmembrane region" description="Helical" evidence="1">
    <location>
        <begin position="88"/>
        <end position="105"/>
    </location>
</feature>
<proteinExistence type="predicted"/>
<keyword evidence="1" id="KW-0472">Membrane</keyword>
<reference evidence="4" key="1">
    <citation type="journal article" date="2016" name="Genome Announc.">
        <title>Draft Genome Sequences of Five Rapidly Growing Mycobacterium Species, M. thermoresistibile, M. fortuitum subsp. acetamidolyticum, M. canariasense, M. brisbanense, and M. novocastrense.</title>
        <authorList>
            <person name="Katahira K."/>
            <person name="Ogura Y."/>
            <person name="Gotoh Y."/>
            <person name="Hayashi T."/>
        </authorList>
    </citation>
    <scope>NUCLEOTIDE SEQUENCE [LARGE SCALE GENOMIC DNA]</scope>
    <source>
        <strain evidence="4">JCM15654</strain>
    </source>
</reference>